<dbReference type="eggNOG" id="ENOG502QPWK">
    <property type="taxonomic scope" value="Eukaryota"/>
</dbReference>
<dbReference type="KEGG" id="smo:SELMODRAFT_122968"/>
<name>D8SR53_SELML</name>
<dbReference type="Gene3D" id="3.40.50.1010">
    <property type="entry name" value="5'-nuclease"/>
    <property type="match status" value="1"/>
</dbReference>
<accession>D8SR53</accession>
<dbReference type="CDD" id="cd09859">
    <property type="entry name" value="PIN_53EXO"/>
    <property type="match status" value="1"/>
</dbReference>
<dbReference type="InterPro" id="IPR002421">
    <property type="entry name" value="5-3_exonuclease"/>
</dbReference>
<dbReference type="InParanoid" id="D8SR53"/>
<dbReference type="FunCoup" id="D8SR53">
    <property type="interactions" value="782"/>
</dbReference>
<evidence type="ECO:0000256" key="2">
    <source>
        <dbReference type="ARBA" id="ARBA00022801"/>
    </source>
</evidence>
<dbReference type="OMA" id="CIMGDEA"/>
<dbReference type="CDD" id="cd09898">
    <property type="entry name" value="H3TH_53EXO"/>
    <property type="match status" value="1"/>
</dbReference>
<sequence length="324" mass="36791">MLVNLVQCHGGSALDRAARSRSESPVLRGARTDSIGFARKSVSRVYVLDVHPLCYRGSKPDSSEFLWWMRAFLRRIVLDDPVIAVFDGEFGNDYRRKILPAYKAGRRKFKPLDPSFKWTRGLEASFSRFQCFLRQCNIPVVKVDNAEADDVIATLARQVNDRSLKAVIASPDKDFKQLVSENVELLIPFADLRRWSFYTVKDYVEQHKCEPGIELGLRCLLGDAADGVPGVPGFGRKTALKLMRKHGSLENLLSAAAFRTVGKPYIQDALKEHSVLLEKNLEVLSLRRDINVELPVEWCLSRDKSNDLAALQWLEKELEMLQRV</sequence>
<evidence type="ECO:0000259" key="3">
    <source>
        <dbReference type="SMART" id="SM00475"/>
    </source>
</evidence>
<keyword evidence="1" id="KW-0540">Nuclease</keyword>
<gene>
    <name evidence="4" type="ORF">SELMODRAFT_122968</name>
</gene>
<dbReference type="SMART" id="SM00475">
    <property type="entry name" value="53EXOc"/>
    <property type="match status" value="1"/>
</dbReference>
<dbReference type="InterPro" id="IPR029060">
    <property type="entry name" value="PIN-like_dom_sf"/>
</dbReference>
<protein>
    <recommendedName>
        <fullName evidence="3">5'-3' exonuclease domain-containing protein</fullName>
    </recommendedName>
</protein>
<dbReference type="SUPFAM" id="SSF88723">
    <property type="entry name" value="PIN domain-like"/>
    <property type="match status" value="1"/>
</dbReference>
<dbReference type="GO" id="GO:0033567">
    <property type="term" value="P:DNA replication, Okazaki fragment processing"/>
    <property type="evidence" value="ECO:0000318"/>
    <property type="project" value="GO_Central"/>
</dbReference>
<proteinExistence type="predicted"/>
<reference evidence="4 5" key="1">
    <citation type="journal article" date="2011" name="Science">
        <title>The Selaginella genome identifies genetic changes associated with the evolution of vascular plants.</title>
        <authorList>
            <person name="Banks J.A."/>
            <person name="Nishiyama T."/>
            <person name="Hasebe M."/>
            <person name="Bowman J.L."/>
            <person name="Gribskov M."/>
            <person name="dePamphilis C."/>
            <person name="Albert V.A."/>
            <person name="Aono N."/>
            <person name="Aoyama T."/>
            <person name="Ambrose B.A."/>
            <person name="Ashton N.W."/>
            <person name="Axtell M.J."/>
            <person name="Barker E."/>
            <person name="Barker M.S."/>
            <person name="Bennetzen J.L."/>
            <person name="Bonawitz N.D."/>
            <person name="Chapple C."/>
            <person name="Cheng C."/>
            <person name="Correa L.G."/>
            <person name="Dacre M."/>
            <person name="DeBarry J."/>
            <person name="Dreyer I."/>
            <person name="Elias M."/>
            <person name="Engstrom E.M."/>
            <person name="Estelle M."/>
            <person name="Feng L."/>
            <person name="Finet C."/>
            <person name="Floyd S.K."/>
            <person name="Frommer W.B."/>
            <person name="Fujita T."/>
            <person name="Gramzow L."/>
            <person name="Gutensohn M."/>
            <person name="Harholt J."/>
            <person name="Hattori M."/>
            <person name="Heyl A."/>
            <person name="Hirai T."/>
            <person name="Hiwatashi Y."/>
            <person name="Ishikawa M."/>
            <person name="Iwata M."/>
            <person name="Karol K.G."/>
            <person name="Koehler B."/>
            <person name="Kolukisaoglu U."/>
            <person name="Kubo M."/>
            <person name="Kurata T."/>
            <person name="Lalonde S."/>
            <person name="Li K."/>
            <person name="Li Y."/>
            <person name="Litt A."/>
            <person name="Lyons E."/>
            <person name="Manning G."/>
            <person name="Maruyama T."/>
            <person name="Michael T.P."/>
            <person name="Mikami K."/>
            <person name="Miyazaki S."/>
            <person name="Morinaga S."/>
            <person name="Murata T."/>
            <person name="Mueller-Roeber B."/>
            <person name="Nelson D.R."/>
            <person name="Obara M."/>
            <person name="Oguri Y."/>
            <person name="Olmstead R.G."/>
            <person name="Onodera N."/>
            <person name="Petersen B.L."/>
            <person name="Pils B."/>
            <person name="Prigge M."/>
            <person name="Rensing S.A."/>
            <person name="Riano-Pachon D.M."/>
            <person name="Roberts A.W."/>
            <person name="Sato Y."/>
            <person name="Scheller H.V."/>
            <person name="Schulz B."/>
            <person name="Schulz C."/>
            <person name="Shakirov E.V."/>
            <person name="Shibagaki N."/>
            <person name="Shinohara N."/>
            <person name="Shippen D.E."/>
            <person name="Soerensen I."/>
            <person name="Sotooka R."/>
            <person name="Sugimoto N."/>
            <person name="Sugita M."/>
            <person name="Sumikawa N."/>
            <person name="Tanurdzic M."/>
            <person name="Theissen G."/>
            <person name="Ulvskov P."/>
            <person name="Wakazuki S."/>
            <person name="Weng J.K."/>
            <person name="Willats W.W."/>
            <person name="Wipf D."/>
            <person name="Wolf P.G."/>
            <person name="Yang L."/>
            <person name="Zimmer A.D."/>
            <person name="Zhu Q."/>
            <person name="Mitros T."/>
            <person name="Hellsten U."/>
            <person name="Loque D."/>
            <person name="Otillar R."/>
            <person name="Salamov A."/>
            <person name="Schmutz J."/>
            <person name="Shapiro H."/>
            <person name="Lindquist E."/>
            <person name="Lucas S."/>
            <person name="Rokhsar D."/>
            <person name="Grigoriev I.V."/>
        </authorList>
    </citation>
    <scope>NUCLEOTIDE SEQUENCE [LARGE SCALE GENOMIC DNA]</scope>
</reference>
<evidence type="ECO:0000256" key="1">
    <source>
        <dbReference type="ARBA" id="ARBA00022722"/>
    </source>
</evidence>
<evidence type="ECO:0000313" key="4">
    <source>
        <dbReference type="EMBL" id="EFJ12982.1"/>
    </source>
</evidence>
<dbReference type="Proteomes" id="UP000001514">
    <property type="component" value="Unassembled WGS sequence"/>
</dbReference>
<dbReference type="SUPFAM" id="SSF47807">
    <property type="entry name" value="5' to 3' exonuclease, C-terminal subdomain"/>
    <property type="match status" value="1"/>
</dbReference>
<keyword evidence="2" id="KW-0378">Hydrolase</keyword>
<feature type="domain" description="5'-3' exonuclease" evidence="3">
    <location>
        <begin position="43"/>
        <end position="302"/>
    </location>
</feature>
<dbReference type="Gramene" id="EFJ12982">
    <property type="protein sequence ID" value="EFJ12982"/>
    <property type="gene ID" value="SELMODRAFT_122968"/>
</dbReference>
<dbReference type="EMBL" id="GL377635">
    <property type="protein sequence ID" value="EFJ12982.1"/>
    <property type="molecule type" value="Genomic_DNA"/>
</dbReference>
<dbReference type="Pfam" id="PF01367">
    <property type="entry name" value="5_3_exonuc"/>
    <property type="match status" value="1"/>
</dbReference>
<dbReference type="Pfam" id="PF02739">
    <property type="entry name" value="5_3_exonuc_N"/>
    <property type="match status" value="1"/>
</dbReference>
<organism evidence="5">
    <name type="scientific">Selaginella moellendorffii</name>
    <name type="common">Spikemoss</name>
    <dbReference type="NCBI Taxonomy" id="88036"/>
    <lineage>
        <taxon>Eukaryota</taxon>
        <taxon>Viridiplantae</taxon>
        <taxon>Streptophyta</taxon>
        <taxon>Embryophyta</taxon>
        <taxon>Tracheophyta</taxon>
        <taxon>Lycopodiopsida</taxon>
        <taxon>Selaginellales</taxon>
        <taxon>Selaginellaceae</taxon>
        <taxon>Selaginella</taxon>
    </lineage>
</organism>
<dbReference type="Gene3D" id="1.10.150.20">
    <property type="entry name" value="5' to 3' exonuclease, C-terminal subdomain"/>
    <property type="match status" value="1"/>
</dbReference>
<dbReference type="PANTHER" id="PTHR42646:SF4">
    <property type="entry name" value="5'-3' EXONUCLEASE FAMILY PROTEIN"/>
    <property type="match status" value="1"/>
</dbReference>
<dbReference type="GO" id="GO:0003677">
    <property type="term" value="F:DNA binding"/>
    <property type="evidence" value="ECO:0007669"/>
    <property type="project" value="InterPro"/>
</dbReference>
<dbReference type="InterPro" id="IPR020045">
    <property type="entry name" value="DNA_polI_H3TH"/>
</dbReference>
<dbReference type="InterPro" id="IPR020046">
    <property type="entry name" value="5-3_exonucl_a-hlix_arch_N"/>
</dbReference>
<dbReference type="GO" id="GO:0008409">
    <property type="term" value="F:5'-3' exonuclease activity"/>
    <property type="evidence" value="ECO:0007669"/>
    <property type="project" value="InterPro"/>
</dbReference>
<dbReference type="PANTHER" id="PTHR42646">
    <property type="entry name" value="FLAP ENDONUCLEASE XNI"/>
    <property type="match status" value="1"/>
</dbReference>
<dbReference type="InterPro" id="IPR038969">
    <property type="entry name" value="FEN"/>
</dbReference>
<evidence type="ECO:0000313" key="5">
    <source>
        <dbReference type="Proteomes" id="UP000001514"/>
    </source>
</evidence>
<dbReference type="InterPro" id="IPR036279">
    <property type="entry name" value="5-3_exonuclease_C_sf"/>
</dbReference>
<dbReference type="AlphaFoldDB" id="D8SR53"/>
<dbReference type="GO" id="GO:0017108">
    <property type="term" value="F:5'-flap endonuclease activity"/>
    <property type="evidence" value="ECO:0000318"/>
    <property type="project" value="GO_Central"/>
</dbReference>
<keyword evidence="5" id="KW-1185">Reference proteome</keyword>
<dbReference type="HOGENOM" id="CLU_064190_0_0_1"/>
<dbReference type="STRING" id="88036.D8SR53"/>